<feature type="binding site" evidence="15">
    <location>
        <begin position="162"/>
        <end position="164"/>
    </location>
    <ligand>
        <name>beta-D-galactose</name>
        <dbReference type="ChEBI" id="CHEBI:27667"/>
    </ligand>
</feature>
<name>A0A5B9QBN2_9BACT</name>
<evidence type="ECO:0000256" key="12">
    <source>
        <dbReference type="PIRNR" id="PIRNR005096"/>
    </source>
</evidence>
<dbReference type="GO" id="GO:0004034">
    <property type="term" value="F:aldose 1-epimerase activity"/>
    <property type="evidence" value="ECO:0007669"/>
    <property type="project" value="UniProtKB-EC"/>
</dbReference>
<feature type="binding site" evidence="14">
    <location>
        <position position="227"/>
    </location>
    <ligand>
        <name>beta-D-galactose</name>
        <dbReference type="ChEBI" id="CHEBI:27667"/>
    </ligand>
</feature>
<evidence type="ECO:0000256" key="6">
    <source>
        <dbReference type="ARBA" id="ARBA00013185"/>
    </source>
</evidence>
<dbReference type="EMBL" id="CP042913">
    <property type="protein sequence ID" value="QEG34922.1"/>
    <property type="molecule type" value="Genomic_DNA"/>
</dbReference>
<dbReference type="SUPFAM" id="SSF74650">
    <property type="entry name" value="Galactose mutarotase-like"/>
    <property type="match status" value="1"/>
</dbReference>
<dbReference type="InterPro" id="IPR047215">
    <property type="entry name" value="Galactose_mutarotase-like"/>
</dbReference>
<comment type="catalytic activity">
    <reaction evidence="1 12">
        <text>alpha-D-glucose = beta-D-glucose</text>
        <dbReference type="Rhea" id="RHEA:10264"/>
        <dbReference type="ChEBI" id="CHEBI:15903"/>
        <dbReference type="ChEBI" id="CHEBI:17925"/>
        <dbReference type="EC" id="5.1.3.3"/>
    </reaction>
</comment>
<reference evidence="16 17" key="1">
    <citation type="submission" date="2019-08" db="EMBL/GenBank/DDBJ databases">
        <title>Deep-cultivation of Planctomycetes and their phenomic and genomic characterization uncovers novel biology.</title>
        <authorList>
            <person name="Wiegand S."/>
            <person name="Jogler M."/>
            <person name="Boedeker C."/>
            <person name="Pinto D."/>
            <person name="Vollmers J."/>
            <person name="Rivas-Marin E."/>
            <person name="Kohn T."/>
            <person name="Peeters S.H."/>
            <person name="Heuer A."/>
            <person name="Rast P."/>
            <person name="Oberbeckmann S."/>
            <person name="Bunk B."/>
            <person name="Jeske O."/>
            <person name="Meyerdierks A."/>
            <person name="Storesund J.E."/>
            <person name="Kallscheuer N."/>
            <person name="Luecker S."/>
            <person name="Lage O.M."/>
            <person name="Pohl T."/>
            <person name="Merkel B.J."/>
            <person name="Hornburger P."/>
            <person name="Mueller R.-W."/>
            <person name="Bruemmer F."/>
            <person name="Labrenz M."/>
            <person name="Spormann A.M."/>
            <person name="Op den Camp H."/>
            <person name="Overmann J."/>
            <person name="Amann R."/>
            <person name="Jetten M.S.M."/>
            <person name="Mascher T."/>
            <person name="Medema M.H."/>
            <person name="Devos D.P."/>
            <person name="Kaster A.-K."/>
            <person name="Ovreas L."/>
            <person name="Rohde M."/>
            <person name="Galperin M.Y."/>
            <person name="Jogler C."/>
        </authorList>
    </citation>
    <scope>NUCLEOTIDE SEQUENCE [LARGE SCALE GENOMIC DNA]</scope>
    <source>
        <strain evidence="16 17">Pr1d</strain>
    </source>
</reference>
<evidence type="ECO:0000256" key="2">
    <source>
        <dbReference type="ARBA" id="ARBA00004496"/>
    </source>
</evidence>
<evidence type="ECO:0000256" key="11">
    <source>
        <dbReference type="ARBA" id="ARBA00023277"/>
    </source>
</evidence>
<accession>A0A5B9QBN2</accession>
<gene>
    <name evidence="16" type="primary">mro_1</name>
    <name evidence="16" type="ORF">Pr1d_22100</name>
</gene>
<dbReference type="InterPro" id="IPR014718">
    <property type="entry name" value="GH-type_carb-bd"/>
</dbReference>
<organism evidence="16 17">
    <name type="scientific">Bythopirellula goksoeyrii</name>
    <dbReference type="NCBI Taxonomy" id="1400387"/>
    <lineage>
        <taxon>Bacteria</taxon>
        <taxon>Pseudomonadati</taxon>
        <taxon>Planctomycetota</taxon>
        <taxon>Planctomycetia</taxon>
        <taxon>Pirellulales</taxon>
        <taxon>Lacipirellulaceae</taxon>
        <taxon>Bythopirellula</taxon>
    </lineage>
</organism>
<keyword evidence="11 12" id="KW-0119">Carbohydrate metabolism</keyword>
<keyword evidence="17" id="KW-1185">Reference proteome</keyword>
<evidence type="ECO:0000256" key="1">
    <source>
        <dbReference type="ARBA" id="ARBA00001614"/>
    </source>
</evidence>
<dbReference type="OrthoDB" id="9779408at2"/>
<feature type="binding site" evidence="15">
    <location>
        <begin position="63"/>
        <end position="64"/>
    </location>
    <ligand>
        <name>beta-D-galactose</name>
        <dbReference type="ChEBI" id="CHEBI:27667"/>
    </ligand>
</feature>
<proteinExistence type="inferred from homology"/>
<evidence type="ECO:0000256" key="14">
    <source>
        <dbReference type="PIRSR" id="PIRSR005096-2"/>
    </source>
</evidence>
<evidence type="ECO:0000256" key="7">
    <source>
        <dbReference type="ARBA" id="ARBA00014165"/>
    </source>
</evidence>
<evidence type="ECO:0000256" key="10">
    <source>
        <dbReference type="ARBA" id="ARBA00023235"/>
    </source>
</evidence>
<feature type="active site" description="Proton donor" evidence="13">
    <location>
        <position position="162"/>
    </location>
</feature>
<dbReference type="PANTHER" id="PTHR10091:SF49">
    <property type="entry name" value="ALDOSE 1-EPIMERASE"/>
    <property type="match status" value="1"/>
</dbReference>
<dbReference type="AlphaFoldDB" id="A0A5B9QBN2"/>
<evidence type="ECO:0000256" key="15">
    <source>
        <dbReference type="PIRSR" id="PIRSR005096-3"/>
    </source>
</evidence>
<dbReference type="InterPro" id="IPR011013">
    <property type="entry name" value="Gal_mutarotase_sf_dom"/>
</dbReference>
<dbReference type="UniPathway" id="UPA00242"/>
<dbReference type="GO" id="GO:0005737">
    <property type="term" value="C:cytoplasm"/>
    <property type="evidence" value="ECO:0007669"/>
    <property type="project" value="UniProtKB-SubCell"/>
</dbReference>
<comment type="pathway">
    <text evidence="3 12">Carbohydrate metabolism; hexose metabolism.</text>
</comment>
<dbReference type="NCBIfam" id="NF008277">
    <property type="entry name" value="PRK11055.1"/>
    <property type="match status" value="1"/>
</dbReference>
<dbReference type="Gene3D" id="2.70.98.10">
    <property type="match status" value="1"/>
</dbReference>
<dbReference type="Pfam" id="PF01263">
    <property type="entry name" value="Aldose_epim"/>
    <property type="match status" value="1"/>
</dbReference>
<feature type="active site" description="Proton acceptor" evidence="13">
    <location>
        <position position="291"/>
    </location>
</feature>
<dbReference type="InterPro" id="IPR015443">
    <property type="entry name" value="Aldose_1-epimerase"/>
</dbReference>
<comment type="subunit">
    <text evidence="5">Monomer.</text>
</comment>
<dbReference type="CDD" id="cd09019">
    <property type="entry name" value="galactose_mutarotase_like"/>
    <property type="match status" value="1"/>
</dbReference>
<dbReference type="KEGG" id="bgok:Pr1d_22100"/>
<keyword evidence="8" id="KW-0963">Cytoplasm</keyword>
<evidence type="ECO:0000256" key="9">
    <source>
        <dbReference type="ARBA" id="ARBA00022553"/>
    </source>
</evidence>
<sequence length="326" mass="36016">MYVATNSQGMTARWISRGATLSELHVPDREGELADVVLGFDDVAGYESGRNQHFGCTTGRFANRIKQGRFTLDGIDYQLAVNNGPNHLHGGKLRSMDKVVWEAEQLTDALGVRFRYISPDGEENFPGTLTTTVTYTLTDDNALRIDYEATTDKPTIINLTNHSYFNLAGHGNPNILDHELRIDADRITAVDDESIPTGEFLDVAGTPFDFRTQHRIGDRIEEIGGYDHNCVTNGQWGSLREIAEVVEPQSGRIMRVSTDQPGVQFYTANGLGGQLGKGGAAYTKQGSFCLETQNFPDAPNQPSFPSAELRPSETYRHTCIYAFDVV</sequence>
<evidence type="ECO:0000256" key="5">
    <source>
        <dbReference type="ARBA" id="ARBA00011245"/>
    </source>
</evidence>
<evidence type="ECO:0000313" key="17">
    <source>
        <dbReference type="Proteomes" id="UP000323917"/>
    </source>
</evidence>
<comment type="subcellular location">
    <subcellularLocation>
        <location evidence="2">Cytoplasm</location>
    </subcellularLocation>
</comment>
<evidence type="ECO:0000256" key="4">
    <source>
        <dbReference type="ARBA" id="ARBA00006206"/>
    </source>
</evidence>
<dbReference type="Proteomes" id="UP000323917">
    <property type="component" value="Chromosome"/>
</dbReference>
<dbReference type="InterPro" id="IPR018052">
    <property type="entry name" value="Ald1_epimerase_CS"/>
</dbReference>
<dbReference type="GO" id="GO:0030246">
    <property type="term" value="F:carbohydrate binding"/>
    <property type="evidence" value="ECO:0007669"/>
    <property type="project" value="InterPro"/>
</dbReference>
<keyword evidence="10 12" id="KW-0413">Isomerase</keyword>
<dbReference type="FunFam" id="2.70.98.10:FF:000003">
    <property type="entry name" value="Aldose 1-epimerase"/>
    <property type="match status" value="1"/>
</dbReference>
<evidence type="ECO:0000256" key="13">
    <source>
        <dbReference type="PIRSR" id="PIRSR005096-1"/>
    </source>
</evidence>
<evidence type="ECO:0000256" key="8">
    <source>
        <dbReference type="ARBA" id="ARBA00022490"/>
    </source>
</evidence>
<comment type="similarity">
    <text evidence="4 12">Belongs to the aldose epimerase family.</text>
</comment>
<evidence type="ECO:0000256" key="3">
    <source>
        <dbReference type="ARBA" id="ARBA00005028"/>
    </source>
</evidence>
<dbReference type="EC" id="5.1.3.3" evidence="6 12"/>
<evidence type="ECO:0000313" key="16">
    <source>
        <dbReference type="EMBL" id="QEG34922.1"/>
    </source>
</evidence>
<dbReference type="InterPro" id="IPR008183">
    <property type="entry name" value="Aldose_1/G6P_1-epimerase"/>
</dbReference>
<dbReference type="PROSITE" id="PS00545">
    <property type="entry name" value="ALDOSE_1_EPIMERASE"/>
    <property type="match status" value="1"/>
</dbReference>
<dbReference type="GO" id="GO:0033499">
    <property type="term" value="P:galactose catabolic process via UDP-galactose, Leloir pathway"/>
    <property type="evidence" value="ECO:0007669"/>
    <property type="project" value="TreeGrafter"/>
</dbReference>
<dbReference type="RefSeq" id="WP_148073495.1">
    <property type="nucleotide sequence ID" value="NZ_CP042913.1"/>
</dbReference>
<dbReference type="PANTHER" id="PTHR10091">
    <property type="entry name" value="ALDOSE-1-EPIMERASE"/>
    <property type="match status" value="1"/>
</dbReference>
<dbReference type="GO" id="GO:0006006">
    <property type="term" value="P:glucose metabolic process"/>
    <property type="evidence" value="ECO:0007669"/>
    <property type="project" value="TreeGrafter"/>
</dbReference>
<dbReference type="PIRSF" id="PIRSF005096">
    <property type="entry name" value="GALM"/>
    <property type="match status" value="1"/>
</dbReference>
<protein>
    <recommendedName>
        <fullName evidence="7 12">Aldose 1-epimerase</fullName>
        <ecNumber evidence="6 12">5.1.3.3</ecNumber>
    </recommendedName>
</protein>
<keyword evidence="9" id="KW-0597">Phosphoprotein</keyword>